<evidence type="ECO:0000313" key="2">
    <source>
        <dbReference type="EMBL" id="CAG4942706.1"/>
    </source>
</evidence>
<dbReference type="EMBL" id="CAJQZP010000171">
    <property type="protein sequence ID" value="CAG4942706.1"/>
    <property type="molecule type" value="Genomic_DNA"/>
</dbReference>
<comment type="caution">
    <text evidence="2">The sequence shown here is derived from an EMBL/GenBank/DDBJ whole genome shotgun (WGS) entry which is preliminary data.</text>
</comment>
<sequence length="394" mass="45325">MAETLKVVVEGQKVVILLPIDAHEELLCPICTRRGRYIGARKIENLYRHCKEHHAEKEIHYRCWRCGYMAPEGKRYPRKIVTQHCSECVPNHGVSARRTERERRNRIRRDLGVTNNSSPQCLSPRQPSSPPRAVGSVDPGINNQRITGTPPVITDTESPNSGETNQNTTSRRQAVSRNNVTPERVPRVSEQPQELEEPATDGVNRESSPILNLSNANELNSRVRRNVVHSNESLVNMDSSRRPQNRRCPTAEQSRFMEEIDSVSSPEELEEVARRTMSFLGRPVHTEHDGGRRLQRHRTDARAVDRMSEAAHIQRKYRKNRKKTVQQVLNGPARYCEISKSSIEQYFTKMTAPRNGDQVWPDVFNQDDPTSQSESELIKVFERKEVIRKLKYKI</sequence>
<evidence type="ECO:0000256" key="1">
    <source>
        <dbReference type="SAM" id="MobiDB-lite"/>
    </source>
</evidence>
<organism evidence="2 3">
    <name type="scientific">Parnassius apollo</name>
    <name type="common">Apollo butterfly</name>
    <name type="synonym">Papilio apollo</name>
    <dbReference type="NCBI Taxonomy" id="110799"/>
    <lineage>
        <taxon>Eukaryota</taxon>
        <taxon>Metazoa</taxon>
        <taxon>Ecdysozoa</taxon>
        <taxon>Arthropoda</taxon>
        <taxon>Hexapoda</taxon>
        <taxon>Insecta</taxon>
        <taxon>Pterygota</taxon>
        <taxon>Neoptera</taxon>
        <taxon>Endopterygota</taxon>
        <taxon>Lepidoptera</taxon>
        <taxon>Glossata</taxon>
        <taxon>Ditrysia</taxon>
        <taxon>Papilionoidea</taxon>
        <taxon>Papilionidae</taxon>
        <taxon>Parnassiinae</taxon>
        <taxon>Parnassini</taxon>
        <taxon>Parnassius</taxon>
        <taxon>Parnassius</taxon>
    </lineage>
</organism>
<gene>
    <name evidence="2" type="ORF">PAPOLLO_LOCUS2501</name>
</gene>
<keyword evidence="3" id="KW-1185">Reference proteome</keyword>
<feature type="compositionally biased region" description="Polar residues" evidence="1">
    <location>
        <begin position="205"/>
        <end position="217"/>
    </location>
</feature>
<evidence type="ECO:0000313" key="3">
    <source>
        <dbReference type="Proteomes" id="UP000691718"/>
    </source>
</evidence>
<protein>
    <submittedName>
        <fullName evidence="2">(apollo) hypothetical protein</fullName>
    </submittedName>
</protein>
<name>A0A8S3W643_PARAO</name>
<accession>A0A8S3W643</accession>
<feature type="compositionally biased region" description="Basic and acidic residues" evidence="1">
    <location>
        <begin position="97"/>
        <end position="111"/>
    </location>
</feature>
<dbReference type="Proteomes" id="UP000691718">
    <property type="component" value="Unassembled WGS sequence"/>
</dbReference>
<feature type="region of interest" description="Disordered" evidence="1">
    <location>
        <begin position="92"/>
        <end position="217"/>
    </location>
</feature>
<feature type="compositionally biased region" description="Polar residues" evidence="1">
    <location>
        <begin position="155"/>
        <end position="181"/>
    </location>
</feature>
<reference evidence="2" key="1">
    <citation type="submission" date="2021-04" db="EMBL/GenBank/DDBJ databases">
        <authorList>
            <person name="Tunstrom K."/>
        </authorList>
    </citation>
    <scope>NUCLEOTIDE SEQUENCE</scope>
</reference>
<proteinExistence type="predicted"/>
<feature type="compositionally biased region" description="Polar residues" evidence="1">
    <location>
        <begin position="113"/>
        <end position="126"/>
    </location>
</feature>
<dbReference type="OrthoDB" id="6939492at2759"/>
<dbReference type="AlphaFoldDB" id="A0A8S3W643"/>